<dbReference type="RefSeq" id="WP_330136478.1">
    <property type="nucleotide sequence ID" value="NZ_JAUTXY010000017.1"/>
</dbReference>
<dbReference type="InterPro" id="IPR005693">
    <property type="entry name" value="Mce"/>
</dbReference>
<dbReference type="NCBIfam" id="TIGR00996">
    <property type="entry name" value="Mtu_fam_mce"/>
    <property type="match status" value="1"/>
</dbReference>
<evidence type="ECO:0000313" key="4">
    <source>
        <dbReference type="Proteomes" id="UP001336020"/>
    </source>
</evidence>
<sequence>MKSNIGQGIQLAGLCMVGVLAAVVVGNTLERPVIGSTSEYAAEFTDVEGLTPGSDVTLAGVRVGQVSKVRFEPQVDGTSRAAVEFEIESGHELTTDVLADINYGDMIGVRYVALSLPDGTSGQVLEPGSTIPIEQTTPPVDLTALLNGFKPLFEAIEPAQMNSLASSVVDAFQGQGATLESLLLHVASVSTDIVEQEQVLGDVIVNLEQLATVVDRRSDEVSQLISGMNVVGQALAGDTEQFATLIDRGSSAVRSTSVLMSGAMAPLDTTVTDLRLMTDAWIPQTDEFNRSMALLPELGHKINRIGDYGGWLNLYMCNFTIESNDFEANIFGSTYSEVCR</sequence>
<dbReference type="InterPro" id="IPR003399">
    <property type="entry name" value="Mce/MlaD"/>
</dbReference>
<dbReference type="PANTHER" id="PTHR33371:SF17">
    <property type="entry name" value="MCE-FAMILY PROTEIN MCE1B"/>
    <property type="match status" value="1"/>
</dbReference>
<gene>
    <name evidence="3" type="ORF">Q7514_27705</name>
</gene>
<evidence type="ECO:0000259" key="2">
    <source>
        <dbReference type="Pfam" id="PF11887"/>
    </source>
</evidence>
<name>A0ABU7LK71_9NOCA</name>
<evidence type="ECO:0000313" key="3">
    <source>
        <dbReference type="EMBL" id="MEE2061317.1"/>
    </source>
</evidence>
<dbReference type="PANTHER" id="PTHR33371">
    <property type="entry name" value="INTERMEMBRANE PHOSPHOLIPID TRANSPORT SYSTEM BINDING PROTEIN MLAD-RELATED"/>
    <property type="match status" value="1"/>
</dbReference>
<dbReference type="Pfam" id="PF02470">
    <property type="entry name" value="MlaD"/>
    <property type="match status" value="1"/>
</dbReference>
<dbReference type="EMBL" id="JAUTXY010000017">
    <property type="protein sequence ID" value="MEE2061317.1"/>
    <property type="molecule type" value="Genomic_DNA"/>
</dbReference>
<keyword evidence="4" id="KW-1185">Reference proteome</keyword>
<comment type="caution">
    <text evidence="3">The sequence shown here is derived from an EMBL/GenBank/DDBJ whole genome shotgun (WGS) entry which is preliminary data.</text>
</comment>
<protein>
    <submittedName>
        <fullName evidence="3">MlaD family protein</fullName>
    </submittedName>
</protein>
<dbReference type="Proteomes" id="UP001336020">
    <property type="component" value="Unassembled WGS sequence"/>
</dbReference>
<feature type="domain" description="Mammalian cell entry C-terminal" evidence="2">
    <location>
        <begin position="122"/>
        <end position="294"/>
    </location>
</feature>
<dbReference type="InterPro" id="IPR024516">
    <property type="entry name" value="Mce_C"/>
</dbReference>
<dbReference type="InterPro" id="IPR052336">
    <property type="entry name" value="MlaD_Phospholipid_Transporter"/>
</dbReference>
<dbReference type="Pfam" id="PF11887">
    <property type="entry name" value="Mce4_CUP1"/>
    <property type="match status" value="1"/>
</dbReference>
<reference evidence="3 4" key="1">
    <citation type="submission" date="2023-07" db="EMBL/GenBank/DDBJ databases">
        <authorList>
            <person name="Girao M."/>
            <person name="Carvalho M.F."/>
        </authorList>
    </citation>
    <scope>NUCLEOTIDE SEQUENCE [LARGE SCALE GENOMIC DNA]</scope>
    <source>
        <strain evidence="3 4">YIM65754</strain>
    </source>
</reference>
<proteinExistence type="predicted"/>
<accession>A0ABU7LK71</accession>
<organism evidence="3 4">
    <name type="scientific">Rhodococcus artemisiae</name>
    <dbReference type="NCBI Taxonomy" id="714159"/>
    <lineage>
        <taxon>Bacteria</taxon>
        <taxon>Bacillati</taxon>
        <taxon>Actinomycetota</taxon>
        <taxon>Actinomycetes</taxon>
        <taxon>Mycobacteriales</taxon>
        <taxon>Nocardiaceae</taxon>
        <taxon>Rhodococcus</taxon>
    </lineage>
</organism>
<feature type="domain" description="Mce/MlaD" evidence="1">
    <location>
        <begin position="37"/>
        <end position="115"/>
    </location>
</feature>
<evidence type="ECO:0000259" key="1">
    <source>
        <dbReference type="Pfam" id="PF02470"/>
    </source>
</evidence>